<dbReference type="SUPFAM" id="SSF55729">
    <property type="entry name" value="Acyl-CoA N-acyltransferases (Nat)"/>
    <property type="match status" value="1"/>
</dbReference>
<evidence type="ECO:0000259" key="1">
    <source>
        <dbReference type="Pfam" id="PF13480"/>
    </source>
</evidence>
<dbReference type="RefSeq" id="WP_122014901.1">
    <property type="nucleotide sequence ID" value="NZ_CP033169.1"/>
</dbReference>
<proteinExistence type="predicted"/>
<organism evidence="2 3">
    <name type="scientific">Biomaibacter acetigenes</name>
    <dbReference type="NCBI Taxonomy" id="2316383"/>
    <lineage>
        <taxon>Bacteria</taxon>
        <taxon>Bacillati</taxon>
        <taxon>Bacillota</taxon>
        <taxon>Clostridia</taxon>
        <taxon>Thermosediminibacterales</taxon>
        <taxon>Tepidanaerobacteraceae</taxon>
        <taxon>Biomaibacter</taxon>
    </lineage>
</organism>
<dbReference type="InterPro" id="IPR016181">
    <property type="entry name" value="Acyl_CoA_acyltransferase"/>
</dbReference>
<dbReference type="KEGG" id="bacg:D2962_09970"/>
<gene>
    <name evidence="2" type="ORF">D2962_09970</name>
</gene>
<feature type="domain" description="BioF2-like acetyltransferase" evidence="1">
    <location>
        <begin position="149"/>
        <end position="287"/>
    </location>
</feature>
<dbReference type="InterPro" id="IPR038740">
    <property type="entry name" value="BioF2-like_GNAT_dom"/>
</dbReference>
<dbReference type="GO" id="GO:0016740">
    <property type="term" value="F:transferase activity"/>
    <property type="evidence" value="ECO:0007669"/>
    <property type="project" value="UniProtKB-KW"/>
</dbReference>
<sequence>MKEHFSDIKHIWEELEKFEDITPFSTYTWADNWLKIWRKTAYILSVKVSGTIAGLAPFIDTMGKLRFIGYNNSDYLGFLFRPGHEQDFLEGLADELAGKNITLLDLEHMPEKFRDIKINRYEKSCFMQDVCPYITLPDSWDAYKAGLNKRFRKNIEYYWRRVNRDFNIKYEVVNKEQDVKPTLLRMVELHQKRWRSKRLPGAFYSKKIIQFHLNAAVDLFIKGYLDLHRLIINEEIAAVLYCFHKNRSTYYYIGGFDDAYKNMSIGVLLTSAAIKTSIERKDNIFDF</sequence>
<keyword evidence="3" id="KW-1185">Reference proteome</keyword>
<evidence type="ECO:0000313" key="2">
    <source>
        <dbReference type="EMBL" id="AYO30897.1"/>
    </source>
</evidence>
<dbReference type="Gene3D" id="3.40.630.30">
    <property type="match status" value="1"/>
</dbReference>
<evidence type="ECO:0000313" key="3">
    <source>
        <dbReference type="Proteomes" id="UP000280960"/>
    </source>
</evidence>
<dbReference type="EMBL" id="CP033169">
    <property type="protein sequence ID" value="AYO30897.1"/>
    <property type="molecule type" value="Genomic_DNA"/>
</dbReference>
<protein>
    <submittedName>
        <fullName evidence="2">GNAT family N-acetyltransferase</fullName>
    </submittedName>
</protein>
<dbReference type="Pfam" id="PF13480">
    <property type="entry name" value="Acetyltransf_6"/>
    <property type="match status" value="1"/>
</dbReference>
<dbReference type="AlphaFoldDB" id="A0A3G2R7W3"/>
<reference evidence="2 3" key="1">
    <citation type="submission" date="2018-10" db="EMBL/GenBank/DDBJ databases">
        <authorList>
            <person name="Zhang X."/>
        </authorList>
    </citation>
    <scope>NUCLEOTIDE SEQUENCE [LARGE SCALE GENOMIC DNA]</scope>
    <source>
        <strain evidence="2 3">SK-G1</strain>
    </source>
</reference>
<keyword evidence="2" id="KW-0808">Transferase</keyword>
<name>A0A3G2R7W3_9FIRM</name>
<dbReference type="Proteomes" id="UP000280960">
    <property type="component" value="Chromosome"/>
</dbReference>
<accession>A0A3G2R7W3</accession>